<keyword evidence="2" id="KW-0378">Hydrolase</keyword>
<evidence type="ECO:0000313" key="6">
    <source>
        <dbReference type="Proteomes" id="UP000051302"/>
    </source>
</evidence>
<evidence type="ECO:0000256" key="1">
    <source>
        <dbReference type="ARBA" id="ARBA00010838"/>
    </source>
</evidence>
<dbReference type="EMBL" id="AZFV01000001">
    <property type="protein sequence ID" value="KRM18622.1"/>
    <property type="molecule type" value="Genomic_DNA"/>
</dbReference>
<dbReference type="InterPro" id="IPR001360">
    <property type="entry name" value="Glyco_hydro_1"/>
</dbReference>
<dbReference type="AlphaFoldDB" id="A0A0R1WLD6"/>
<dbReference type="Gene3D" id="3.20.20.80">
    <property type="entry name" value="Glycosidases"/>
    <property type="match status" value="1"/>
</dbReference>
<reference evidence="5 6" key="1">
    <citation type="journal article" date="2015" name="Genome Announc.">
        <title>Expanding the biotechnology potential of lactobacilli through comparative genomics of 213 strains and associated genera.</title>
        <authorList>
            <person name="Sun Z."/>
            <person name="Harris H.M."/>
            <person name="McCann A."/>
            <person name="Guo C."/>
            <person name="Argimon S."/>
            <person name="Zhang W."/>
            <person name="Yang X."/>
            <person name="Jeffery I.B."/>
            <person name="Cooney J.C."/>
            <person name="Kagawa T.F."/>
            <person name="Liu W."/>
            <person name="Song Y."/>
            <person name="Salvetti E."/>
            <person name="Wrobel A."/>
            <person name="Rasinkangas P."/>
            <person name="Parkhill J."/>
            <person name="Rea M.C."/>
            <person name="O'Sullivan O."/>
            <person name="Ritari J."/>
            <person name="Douillard F.P."/>
            <person name="Paul Ross R."/>
            <person name="Yang R."/>
            <person name="Briner A.E."/>
            <person name="Felis G.E."/>
            <person name="de Vos W.M."/>
            <person name="Barrangou R."/>
            <person name="Klaenhammer T.R."/>
            <person name="Caufield P.W."/>
            <person name="Cui Y."/>
            <person name="Zhang H."/>
            <person name="O'Toole P.W."/>
        </authorList>
    </citation>
    <scope>NUCLEOTIDE SEQUENCE [LARGE SCALE GENOMIC DNA]</scope>
    <source>
        <strain evidence="5 6">DSM 16982</strain>
    </source>
</reference>
<dbReference type="GO" id="GO:0016052">
    <property type="term" value="P:carbohydrate catabolic process"/>
    <property type="evidence" value="ECO:0007669"/>
    <property type="project" value="TreeGrafter"/>
</dbReference>
<dbReference type="InterPro" id="IPR017853">
    <property type="entry name" value="GH"/>
</dbReference>
<dbReference type="Pfam" id="PF00232">
    <property type="entry name" value="Glyco_hydro_1"/>
    <property type="match status" value="1"/>
</dbReference>
<keyword evidence="6" id="KW-1185">Reference proteome</keyword>
<organism evidence="5 6">
    <name type="scientific">Companilactobacillus nantensis DSM 16982</name>
    <dbReference type="NCBI Taxonomy" id="1423774"/>
    <lineage>
        <taxon>Bacteria</taxon>
        <taxon>Bacillati</taxon>
        <taxon>Bacillota</taxon>
        <taxon>Bacilli</taxon>
        <taxon>Lactobacillales</taxon>
        <taxon>Lactobacillaceae</taxon>
        <taxon>Companilactobacillus</taxon>
    </lineage>
</organism>
<comment type="similarity">
    <text evidence="1 4">Belongs to the glycosyl hydrolase 1 family.</text>
</comment>
<keyword evidence="3" id="KW-0326">Glycosidase</keyword>
<evidence type="ECO:0000256" key="3">
    <source>
        <dbReference type="ARBA" id="ARBA00023295"/>
    </source>
</evidence>
<evidence type="ECO:0000256" key="4">
    <source>
        <dbReference type="RuleBase" id="RU003690"/>
    </source>
</evidence>
<accession>A0A0R1WLD6</accession>
<dbReference type="Proteomes" id="UP000051302">
    <property type="component" value="Unassembled WGS sequence"/>
</dbReference>
<name>A0A0R1WLD6_9LACO</name>
<proteinExistence type="inferred from homology"/>
<evidence type="ECO:0000256" key="2">
    <source>
        <dbReference type="ARBA" id="ARBA00022801"/>
    </source>
</evidence>
<dbReference type="SUPFAM" id="SSF51445">
    <property type="entry name" value="(Trans)glycosidases"/>
    <property type="match status" value="1"/>
</dbReference>
<comment type="caution">
    <text evidence="5">The sequence shown here is derived from an EMBL/GenBank/DDBJ whole genome shotgun (WGS) entry which is preliminary data.</text>
</comment>
<dbReference type="RefSeq" id="WP_057890802.1">
    <property type="nucleotide sequence ID" value="NZ_AZFV01000001.1"/>
</dbReference>
<dbReference type="STRING" id="1423774.FD31_GL000103"/>
<gene>
    <name evidence="5" type="ORF">FD31_GL000103</name>
</gene>
<protein>
    <submittedName>
        <fullName evidence="5">Beta-glucosidase</fullName>
    </submittedName>
</protein>
<dbReference type="GO" id="GO:0008422">
    <property type="term" value="F:beta-glucosidase activity"/>
    <property type="evidence" value="ECO:0007669"/>
    <property type="project" value="TreeGrafter"/>
</dbReference>
<dbReference type="GO" id="GO:0005829">
    <property type="term" value="C:cytosol"/>
    <property type="evidence" value="ECO:0007669"/>
    <property type="project" value="TreeGrafter"/>
</dbReference>
<sequence length="457" mass="53451">MIKFPNDFLWGAAASAPQTEGHSSRNGKSATTWDKWFELAPEKFNDNQGPENTSNTYEMFVEDVVNMRKIGMNSYRTSISWARLLPDGQNLNDEAVNFYRTYFQTMIDNGIEPIINLFHFDMPWWLMEKGGWENRESVDDFAYYAQVAFEQFGDLVHRWTTFNEPTVHIECGYLYGYHYPAVVDLRRAIQVGYHTLMAHVMAVQKFHQVNVDGQIGIILNVLPAYSRSDDAKDLGAKAISDLLSSRSFLDPVVLGHVPNELVKLLKRNELLPEINDNDKQLIIDNTVDFVGINYYQPRRVQAPKNPNFPAKMPSDWFESYDWPDKRVNPYRGWEIYPPALYDIAIMMRDEYGNIPWYVSENGMGVADEERFIDDTGMINDQYRIDFMKEHLEQLHRGIEAGSNCFGYHMWTFVDCWSWLNGYRNRYGFYRLDLNNNYKRTVKKSGLWFQQITQNNGF</sequence>
<dbReference type="PATRIC" id="fig|1423774.3.peg.104"/>
<evidence type="ECO:0000313" key="5">
    <source>
        <dbReference type="EMBL" id="KRM18622.1"/>
    </source>
</evidence>
<dbReference type="PANTHER" id="PTHR10353:SF139">
    <property type="entry name" value="6-PHOSPHO-BETA-GLUCOSIDASE GMUD"/>
    <property type="match status" value="1"/>
</dbReference>
<dbReference type="PRINTS" id="PR00131">
    <property type="entry name" value="GLHYDRLASE1"/>
</dbReference>
<dbReference type="FunFam" id="3.20.20.80:FF:000004">
    <property type="entry name" value="Beta-glucosidase 6-phospho-beta-glucosidase"/>
    <property type="match status" value="1"/>
</dbReference>
<dbReference type="PANTHER" id="PTHR10353">
    <property type="entry name" value="GLYCOSYL HYDROLASE"/>
    <property type="match status" value="1"/>
</dbReference>